<dbReference type="InterPro" id="IPR016161">
    <property type="entry name" value="Ald_DH/histidinol_DH"/>
</dbReference>
<dbReference type="PRINTS" id="PR00083">
    <property type="entry name" value="HOLDHDRGNASE"/>
</dbReference>
<reference evidence="12" key="1">
    <citation type="submission" date="2022-05" db="EMBL/GenBank/DDBJ databases">
        <title>Impact of host demography and evolutionary history on endosymbiont molecular evolution: a test in carpenter ants (Genus Camponotus) and their Blochmannia endosymbionts.</title>
        <authorList>
            <person name="Manthey J.D."/>
            <person name="Giron J.C."/>
            <person name="Hruska J.P."/>
        </authorList>
    </citation>
    <scope>NUCLEOTIDE SEQUENCE</scope>
    <source>
        <strain evidence="12">C-006</strain>
    </source>
</reference>
<dbReference type="EMBL" id="CP097762">
    <property type="protein sequence ID" value="URJ24957.1"/>
    <property type="molecule type" value="Genomic_DNA"/>
</dbReference>
<feature type="active site" description="Proton acceptor" evidence="9">
    <location>
        <position position="329"/>
    </location>
</feature>
<feature type="binding site" evidence="9">
    <location>
        <position position="330"/>
    </location>
    <ligand>
        <name>substrate</name>
    </ligand>
</feature>
<feature type="binding site" evidence="9">
    <location>
        <position position="417"/>
    </location>
    <ligand>
        <name>substrate</name>
    </ligand>
</feature>
<dbReference type="PANTHER" id="PTHR21256:SF2">
    <property type="entry name" value="HISTIDINE BIOSYNTHESIS TRIFUNCTIONAL PROTEIN"/>
    <property type="match status" value="1"/>
</dbReference>
<feature type="binding site" evidence="9">
    <location>
        <position position="265"/>
    </location>
    <ligand>
        <name>substrate</name>
    </ligand>
</feature>
<dbReference type="CDD" id="cd06572">
    <property type="entry name" value="Histidinol_dh"/>
    <property type="match status" value="1"/>
</dbReference>
<evidence type="ECO:0000313" key="12">
    <source>
        <dbReference type="EMBL" id="URJ24957.1"/>
    </source>
</evidence>
<dbReference type="Gene3D" id="3.40.50.1980">
    <property type="entry name" value="Nitrogenase molybdenum iron protein domain"/>
    <property type="match status" value="2"/>
</dbReference>
<feature type="active site" description="Proton acceptor" evidence="9">
    <location>
        <position position="330"/>
    </location>
</feature>
<keyword evidence="13" id="KW-1185">Reference proteome</keyword>
<organism evidence="12 13">
    <name type="scientific">Candidatus Blochmannia ocreatus</name>
    <name type="common">nom. nud.</name>
    <dbReference type="NCBI Taxonomy" id="251538"/>
    <lineage>
        <taxon>Bacteria</taxon>
        <taxon>Pseudomonadati</taxon>
        <taxon>Pseudomonadota</taxon>
        <taxon>Gammaproteobacteria</taxon>
        <taxon>Enterobacterales</taxon>
        <taxon>Enterobacteriaceae</taxon>
        <taxon>ant endosymbionts</taxon>
        <taxon>Candidatus Blochmanniella</taxon>
    </lineage>
</organism>
<feature type="binding site" evidence="9">
    <location>
        <position position="422"/>
    </location>
    <ligand>
        <name>Zn(2+)</name>
        <dbReference type="ChEBI" id="CHEBI:29105"/>
    </ligand>
</feature>
<dbReference type="PROSITE" id="PS00611">
    <property type="entry name" value="HISOL_DEHYDROGENASE"/>
    <property type="match status" value="1"/>
</dbReference>
<evidence type="ECO:0000256" key="6">
    <source>
        <dbReference type="ARBA" id="ARBA00022833"/>
    </source>
</evidence>
<feature type="binding site" evidence="9">
    <location>
        <position position="422"/>
    </location>
    <ligand>
        <name>substrate</name>
    </ligand>
</feature>
<evidence type="ECO:0000256" key="7">
    <source>
        <dbReference type="ARBA" id="ARBA00023002"/>
    </source>
</evidence>
<dbReference type="Proteomes" id="UP001056834">
    <property type="component" value="Chromosome"/>
</dbReference>
<dbReference type="PANTHER" id="PTHR21256">
    <property type="entry name" value="HISTIDINOL DEHYDROGENASE HDH"/>
    <property type="match status" value="1"/>
</dbReference>
<evidence type="ECO:0000256" key="2">
    <source>
        <dbReference type="ARBA" id="ARBA00004940"/>
    </source>
</evidence>
<comment type="similarity">
    <text evidence="3 9 10 11">Belongs to the histidinol dehydrogenase family.</text>
</comment>
<keyword evidence="9 10" id="KW-0520">NAD</keyword>
<feature type="binding site" evidence="9">
    <location>
        <position position="262"/>
    </location>
    <ligand>
        <name>substrate</name>
    </ligand>
</feature>
<keyword evidence="9 10" id="KW-0028">Amino-acid biosynthesis</keyword>
<comment type="subunit">
    <text evidence="9">Homodimer.</text>
</comment>
<comment type="cofactor">
    <cofactor evidence="9">
        <name>Zn(2+)</name>
        <dbReference type="ChEBI" id="CHEBI:29105"/>
    </cofactor>
    <text evidence="9">Binds 1 zinc ion per subunit.</text>
</comment>
<keyword evidence="9 10" id="KW-0368">Histidine biosynthesis</keyword>
<protein>
    <recommendedName>
        <fullName evidence="4 9">Histidinol dehydrogenase</fullName>
        <shortName evidence="9 10">HDH</shortName>
        <ecNumber evidence="4 9">1.1.1.23</ecNumber>
    </recommendedName>
</protein>
<evidence type="ECO:0000256" key="8">
    <source>
        <dbReference type="ARBA" id="ARBA00049489"/>
    </source>
</evidence>
<dbReference type="SUPFAM" id="SSF53720">
    <property type="entry name" value="ALDH-like"/>
    <property type="match status" value="1"/>
</dbReference>
<name>A0ABY4SY97_9ENTR</name>
<dbReference type="RefSeq" id="WP_250223088.1">
    <property type="nucleotide sequence ID" value="NZ_CP097762.1"/>
</dbReference>
<evidence type="ECO:0000256" key="10">
    <source>
        <dbReference type="PIRNR" id="PIRNR000099"/>
    </source>
</evidence>
<feature type="binding site" evidence="9">
    <location>
        <position position="363"/>
    </location>
    <ligand>
        <name>Zn(2+)</name>
        <dbReference type="ChEBI" id="CHEBI:29105"/>
    </ligand>
</feature>
<evidence type="ECO:0000256" key="3">
    <source>
        <dbReference type="ARBA" id="ARBA00010178"/>
    </source>
</evidence>
<accession>A0ABY4SY97</accession>
<feature type="binding site" evidence="9">
    <location>
        <position position="262"/>
    </location>
    <ligand>
        <name>Zn(2+)</name>
        <dbReference type="ChEBI" id="CHEBI:29105"/>
    </ligand>
</feature>
<feature type="binding site" evidence="9">
    <location>
        <position position="265"/>
    </location>
    <ligand>
        <name>Zn(2+)</name>
        <dbReference type="ChEBI" id="CHEBI:29105"/>
    </ligand>
</feature>
<gene>
    <name evidence="9 12" type="primary">hisD</name>
    <name evidence="12" type="ORF">M9405_02240</name>
</gene>
<dbReference type="InterPro" id="IPR001692">
    <property type="entry name" value="Histidinol_DH_CS"/>
</dbReference>
<feature type="binding site" evidence="9">
    <location>
        <position position="214"/>
    </location>
    <ligand>
        <name>NAD(+)</name>
        <dbReference type="ChEBI" id="CHEBI:57540"/>
    </ligand>
</feature>
<keyword evidence="5 9" id="KW-0479">Metal-binding</keyword>
<keyword evidence="7 9" id="KW-0560">Oxidoreductase</keyword>
<evidence type="ECO:0000256" key="1">
    <source>
        <dbReference type="ARBA" id="ARBA00003850"/>
    </source>
</evidence>
<evidence type="ECO:0000256" key="11">
    <source>
        <dbReference type="RuleBase" id="RU004175"/>
    </source>
</evidence>
<evidence type="ECO:0000313" key="13">
    <source>
        <dbReference type="Proteomes" id="UP001056834"/>
    </source>
</evidence>
<dbReference type="NCBIfam" id="TIGR00069">
    <property type="entry name" value="hisD"/>
    <property type="match status" value="1"/>
</dbReference>
<dbReference type="InterPro" id="IPR012131">
    <property type="entry name" value="Hstdl_DH"/>
</dbReference>
<dbReference type="Gene3D" id="1.20.5.1300">
    <property type="match status" value="1"/>
</dbReference>
<evidence type="ECO:0000256" key="5">
    <source>
        <dbReference type="ARBA" id="ARBA00022723"/>
    </source>
</evidence>
<dbReference type="GO" id="GO:0004399">
    <property type="term" value="F:histidinol dehydrogenase activity"/>
    <property type="evidence" value="ECO:0007669"/>
    <property type="project" value="UniProtKB-EC"/>
</dbReference>
<comment type="function">
    <text evidence="1 9 10">Catalyzes the sequential NAD-dependent oxidations of L-histidinol to L-histidinaldehyde and then to L-histidine.</text>
</comment>
<comment type="catalytic activity">
    <reaction evidence="8 9 10">
        <text>L-histidinol + 2 NAD(+) + H2O = L-histidine + 2 NADH + 3 H(+)</text>
        <dbReference type="Rhea" id="RHEA:20641"/>
        <dbReference type="ChEBI" id="CHEBI:15377"/>
        <dbReference type="ChEBI" id="CHEBI:15378"/>
        <dbReference type="ChEBI" id="CHEBI:57540"/>
        <dbReference type="ChEBI" id="CHEBI:57595"/>
        <dbReference type="ChEBI" id="CHEBI:57699"/>
        <dbReference type="ChEBI" id="CHEBI:57945"/>
        <dbReference type="EC" id="1.1.1.23"/>
    </reaction>
</comment>
<dbReference type="HAMAP" id="MF_01024">
    <property type="entry name" value="HisD"/>
    <property type="match status" value="1"/>
</dbReference>
<keyword evidence="6 9" id="KW-0862">Zinc</keyword>
<feature type="binding site" evidence="9">
    <location>
        <position position="240"/>
    </location>
    <ligand>
        <name>substrate</name>
    </ligand>
</feature>
<evidence type="ECO:0000256" key="9">
    <source>
        <dbReference type="HAMAP-Rule" id="MF_01024"/>
    </source>
</evidence>
<dbReference type="Pfam" id="PF00815">
    <property type="entry name" value="Histidinol_dh"/>
    <property type="match status" value="1"/>
</dbReference>
<sequence length="443" mass="49214">MNSYEEFTSIDWNKCSFSEKKMLLTRPICNKPNNITQKVANILHEVNKNGDDALHKFNLIFDKIKLKQLKISYESIVKSGYNISDEIKQAINTAISHITLFHKTQHYSDIKLEIIPGVNCQQITRPLNIVGLYVPGGTAPLISTVMMLGIPANIAQCKRIILCSPPIIPEVLIYTAKLCGITEIYQIGGSQAIAAMGFGTKSIPKVDKIFGPGNIWVTEAKRQINSMPNGAEIDMLAGPSEVLIIADDTANPIFIAADLLSQAEHGIDSHVILATPCIKIAEHTKKELYEQLQILPRNHIIKHSLKNSRIIITNDLMECFSISNTYAPEHLILQIQHAENYLQHIVNAGSIFLGHWSPETAGDYISGTNHVLPTYGHATTKSGLGVIDFQKRILVQQLTQKGLLKLSSTIKILTQIEQLQAHLYAVTHRTNYIKENNEDSISG</sequence>
<feature type="binding site" evidence="9">
    <location>
        <position position="363"/>
    </location>
    <ligand>
        <name>substrate</name>
    </ligand>
</feature>
<feature type="binding site" evidence="9">
    <location>
        <position position="191"/>
    </location>
    <ligand>
        <name>NAD(+)</name>
        <dbReference type="ChEBI" id="CHEBI:57540"/>
    </ligand>
</feature>
<dbReference type="PIRSF" id="PIRSF000099">
    <property type="entry name" value="Histidinol_dh"/>
    <property type="match status" value="1"/>
</dbReference>
<dbReference type="InterPro" id="IPR022695">
    <property type="entry name" value="Histidinol_DH_monofunct"/>
</dbReference>
<evidence type="ECO:0000256" key="4">
    <source>
        <dbReference type="ARBA" id="ARBA00012965"/>
    </source>
</evidence>
<dbReference type="EC" id="1.1.1.23" evidence="4 9"/>
<comment type="pathway">
    <text evidence="2 9 10">Amino-acid biosynthesis; L-histidine biosynthesis; L-histidine from 5-phospho-alpha-D-ribose 1-diphosphate: step 9/9.</text>
</comment>
<feature type="binding site" evidence="9">
    <location>
        <position position="133"/>
    </location>
    <ligand>
        <name>NAD(+)</name>
        <dbReference type="ChEBI" id="CHEBI:57540"/>
    </ligand>
</feature>
<proteinExistence type="inferred from homology"/>